<feature type="region of interest" description="Disordered" evidence="3">
    <location>
        <begin position="1"/>
        <end position="188"/>
    </location>
</feature>
<keyword evidence="5" id="KW-1185">Reference proteome</keyword>
<dbReference type="EMBL" id="NRRV01000063">
    <property type="protein sequence ID" value="MBK1632977.1"/>
    <property type="molecule type" value="Genomic_DNA"/>
</dbReference>
<feature type="compositionally biased region" description="Polar residues" evidence="3">
    <location>
        <begin position="690"/>
        <end position="699"/>
    </location>
</feature>
<feature type="compositionally biased region" description="Low complexity" evidence="3">
    <location>
        <begin position="43"/>
        <end position="66"/>
    </location>
</feature>
<sequence>MASKANLKSSGREAALARRKAMSTQGKQGVRNSAPERTRGAARRASAPGEPAPAAAPKVPAKAPQPSRNPSAGSSAPKTPSPRAGTVPQSFPQSPSAKSRELARQRRAALAQQGRRAQRSNDRVRTAEDEAKGSAAAPAATSDKQEGCGCNGERKEAAERPSTDLSQFAHQPGAPSKLSGFGNGKHAALRNKRTEAALGAKPPARMQALARRAALSSRGKNAAVGAQSTASLARQANPKLTARELAQKVRAQRSANGGAGERKSPPVGRIHPNKRKAQQGASQGATDQPWKVAVTETGLGQFVTGTKVGRSWRTTGDEPSTCRNVTGTEYMGADIFREFCQTDPAGHVPKVHESPTGHGQRVTGNEVGRSPRVTGDEPGTCKNVTGTEYLSPTQYEAFCDTRPAPGPVKLGTDKTYGGEPVSGNKVGRSAKVTGDELGAEIKPTGTQYTAPSDIGTDIAPPKVSQSTTLSGGNVTGTRVSRSSKVTGDEPGSCRVVTGDQYVDLSQYQACAVEAQPEPPKVGRSATNKGKFVSGTQTGRSGRVTGDEPGTCKAITGTPYAGLEQAADYCEPPQQKEIQQRTRPLAMTPGPAMTGIQPGISSAKAGGRSFGGGMTGAGKGACEPLTGTPYVGKDQWAEACGGNGAQPDAPDFPQSIDGGGPAQQPAWQGFSVASPAQEAATAKARQGGVTGTSYESNQHITGPFGMATGKITGTEQARFDAKRPRPDLTTPEPTPTGNPGGAAESAESEATAAPAPRITGEGQSAGLKITGDDWDRGERITGTEGTSARRRNPTRPGPMSAMPATERKRNEEAAVPTSRVTGAAGSTDRGALITYSGGARG</sequence>
<gene>
    <name evidence="4" type="ORF">CKO31_19920</name>
</gene>
<feature type="region of interest" description="Disordered" evidence="3">
    <location>
        <begin position="243"/>
        <end position="290"/>
    </location>
</feature>
<keyword evidence="1" id="KW-0677">Repeat</keyword>
<dbReference type="InterPro" id="IPR020990">
    <property type="entry name" value="CSOS2/2B"/>
</dbReference>
<feature type="region of interest" description="Disordered" evidence="3">
    <location>
        <begin position="517"/>
        <end position="550"/>
    </location>
</feature>
<feature type="region of interest" description="Disordered" evidence="3">
    <location>
        <begin position="637"/>
        <end position="840"/>
    </location>
</feature>
<comment type="caution">
    <text evidence="4">The sequence shown here is derived from an EMBL/GenBank/DDBJ whole genome shotgun (WGS) entry which is preliminary data.</text>
</comment>
<dbReference type="Pfam" id="PF12288">
    <property type="entry name" value="CsoS2_M"/>
    <property type="match status" value="1"/>
</dbReference>
<protein>
    <recommendedName>
        <fullName evidence="6">Carboxysome shell protein</fullName>
    </recommendedName>
</protein>
<feature type="compositionally biased region" description="Basic and acidic residues" evidence="3">
    <location>
        <begin position="716"/>
        <end position="725"/>
    </location>
</feature>
<feature type="compositionally biased region" description="Polar residues" evidence="3">
    <location>
        <begin position="463"/>
        <end position="485"/>
    </location>
</feature>
<comment type="similarity">
    <text evidence="2">Belongs to the CsoS2 family.</text>
</comment>
<evidence type="ECO:0000313" key="4">
    <source>
        <dbReference type="EMBL" id="MBK1632977.1"/>
    </source>
</evidence>
<dbReference type="Proteomes" id="UP000748752">
    <property type="component" value="Unassembled WGS sequence"/>
</dbReference>
<feature type="compositionally biased region" description="Polar residues" evidence="3">
    <location>
        <begin position="87"/>
        <end position="97"/>
    </location>
</feature>
<feature type="compositionally biased region" description="Polar residues" evidence="3">
    <location>
        <begin position="22"/>
        <end position="31"/>
    </location>
</feature>
<reference evidence="4 5" key="1">
    <citation type="journal article" date="2020" name="Microorganisms">
        <title>Osmotic Adaptation and Compatible Solute Biosynthesis of Phototrophic Bacteria as Revealed from Genome Analyses.</title>
        <authorList>
            <person name="Imhoff J.F."/>
            <person name="Rahn T."/>
            <person name="Kunzel S."/>
            <person name="Keller A."/>
            <person name="Neulinger S.C."/>
        </authorList>
    </citation>
    <scope>NUCLEOTIDE SEQUENCE [LARGE SCALE GENOMIC DNA]</scope>
    <source>
        <strain evidence="4 5">DSM 6210</strain>
    </source>
</reference>
<accession>A0ABS1CM07</accession>
<feature type="compositionally biased region" description="Basic and acidic residues" evidence="3">
    <location>
        <begin position="119"/>
        <end position="132"/>
    </location>
</feature>
<evidence type="ECO:0000256" key="3">
    <source>
        <dbReference type="SAM" id="MobiDB-lite"/>
    </source>
</evidence>
<feature type="region of interest" description="Disordered" evidence="3">
    <location>
        <begin position="347"/>
        <end position="386"/>
    </location>
</feature>
<feature type="compositionally biased region" description="Low complexity" evidence="3">
    <location>
        <begin position="728"/>
        <end position="755"/>
    </location>
</feature>
<evidence type="ECO:0000313" key="5">
    <source>
        <dbReference type="Proteomes" id="UP000748752"/>
    </source>
</evidence>
<evidence type="ECO:0008006" key="6">
    <source>
        <dbReference type="Google" id="ProtNLM"/>
    </source>
</evidence>
<feature type="region of interest" description="Disordered" evidence="3">
    <location>
        <begin position="442"/>
        <end position="491"/>
    </location>
</feature>
<feature type="compositionally biased region" description="Basic and acidic residues" evidence="3">
    <location>
        <begin position="152"/>
        <end position="162"/>
    </location>
</feature>
<feature type="region of interest" description="Disordered" evidence="3">
    <location>
        <begin position="195"/>
        <end position="214"/>
    </location>
</feature>
<feature type="compositionally biased region" description="Polar residues" evidence="3">
    <location>
        <begin position="68"/>
        <end position="78"/>
    </location>
</feature>
<feature type="compositionally biased region" description="Basic and acidic residues" evidence="3">
    <location>
        <begin position="769"/>
        <end position="780"/>
    </location>
</feature>
<feature type="compositionally biased region" description="Low complexity" evidence="3">
    <location>
        <begin position="133"/>
        <end position="142"/>
    </location>
</feature>
<evidence type="ECO:0000256" key="2">
    <source>
        <dbReference type="ARBA" id="ARBA00024044"/>
    </source>
</evidence>
<proteinExistence type="inferred from homology"/>
<organism evidence="4 5">
    <name type="scientific">Thiohalocapsa halophila</name>
    <dbReference type="NCBI Taxonomy" id="69359"/>
    <lineage>
        <taxon>Bacteria</taxon>
        <taxon>Pseudomonadati</taxon>
        <taxon>Pseudomonadota</taxon>
        <taxon>Gammaproteobacteria</taxon>
        <taxon>Chromatiales</taxon>
        <taxon>Chromatiaceae</taxon>
        <taxon>Thiohalocapsa</taxon>
    </lineage>
</organism>
<name>A0ABS1CM07_9GAMM</name>
<evidence type="ECO:0000256" key="1">
    <source>
        <dbReference type="ARBA" id="ARBA00022737"/>
    </source>
</evidence>